<dbReference type="EMBL" id="NRSZ01000124">
    <property type="protein sequence ID" value="PNY29342.1"/>
    <property type="molecule type" value="Genomic_DNA"/>
</dbReference>
<keyword evidence="2" id="KW-1185">Reference proteome</keyword>
<sequence>MHGSPTTGTHVIFRGFVPYMEHWLHVWKFPPLHFCCTFIQTRFSSTNR</sequence>
<proteinExistence type="predicted"/>
<gene>
    <name evidence="1" type="ORF">TCAP_00745</name>
</gene>
<comment type="caution">
    <text evidence="1">The sequence shown here is derived from an EMBL/GenBank/DDBJ whole genome shotgun (WGS) entry which is preliminary data.</text>
</comment>
<reference evidence="1 2" key="1">
    <citation type="submission" date="2017-08" db="EMBL/GenBank/DDBJ databases">
        <title>Harnessing the power of phylogenomics to disentangle the directionality and signatures of interkingdom host jumping in the parasitic fungal genus Tolypocladium.</title>
        <authorList>
            <person name="Quandt C.A."/>
            <person name="Patterson W."/>
            <person name="Spatafora J.W."/>
        </authorList>
    </citation>
    <scope>NUCLEOTIDE SEQUENCE [LARGE SCALE GENOMIC DNA]</scope>
    <source>
        <strain evidence="1 2">CBS 113982</strain>
    </source>
</reference>
<dbReference type="Proteomes" id="UP000236621">
    <property type="component" value="Unassembled WGS sequence"/>
</dbReference>
<evidence type="ECO:0000313" key="2">
    <source>
        <dbReference type="Proteomes" id="UP000236621"/>
    </source>
</evidence>
<accession>A0A2K3QP75</accession>
<evidence type="ECO:0000313" key="1">
    <source>
        <dbReference type="EMBL" id="PNY29342.1"/>
    </source>
</evidence>
<dbReference type="AlphaFoldDB" id="A0A2K3QP75"/>
<organism evidence="1 2">
    <name type="scientific">Tolypocladium capitatum</name>
    <dbReference type="NCBI Taxonomy" id="45235"/>
    <lineage>
        <taxon>Eukaryota</taxon>
        <taxon>Fungi</taxon>
        <taxon>Dikarya</taxon>
        <taxon>Ascomycota</taxon>
        <taxon>Pezizomycotina</taxon>
        <taxon>Sordariomycetes</taxon>
        <taxon>Hypocreomycetidae</taxon>
        <taxon>Hypocreales</taxon>
        <taxon>Ophiocordycipitaceae</taxon>
        <taxon>Tolypocladium</taxon>
    </lineage>
</organism>
<protein>
    <submittedName>
        <fullName evidence="1">Uncharacterized protein</fullName>
    </submittedName>
</protein>
<name>A0A2K3QP75_9HYPO</name>